<dbReference type="Gene3D" id="3.90.230.10">
    <property type="entry name" value="Creatinase/methionine aminopeptidase superfamily"/>
    <property type="match status" value="1"/>
</dbReference>
<dbReference type="RefSeq" id="WP_013266836.1">
    <property type="nucleotide sequence ID" value="NC_014374.1"/>
</dbReference>
<dbReference type="InterPro" id="IPR001131">
    <property type="entry name" value="Peptidase_M24B_aminopep-P_CS"/>
</dbReference>
<keyword evidence="6" id="KW-0224">Dipeptidase</keyword>
<dbReference type="InterPro" id="IPR000587">
    <property type="entry name" value="Creatinase_N"/>
</dbReference>
<keyword evidence="6" id="KW-0645">Protease</keyword>
<dbReference type="FunCoup" id="D9Q1Y6">
    <property type="interactions" value="65"/>
</dbReference>
<dbReference type="Pfam" id="PF00557">
    <property type="entry name" value="Peptidase_M24"/>
    <property type="match status" value="1"/>
</dbReference>
<evidence type="ECO:0000313" key="6">
    <source>
        <dbReference type="EMBL" id="ADL19324.1"/>
    </source>
</evidence>
<dbReference type="InterPro" id="IPR000994">
    <property type="entry name" value="Pept_M24"/>
</dbReference>
<organism evidence="6 7">
    <name type="scientific">Acidilobus saccharovorans (strain DSM 16705 / JCM 18335 / VKM B-2471 / 345-15)</name>
    <dbReference type="NCBI Taxonomy" id="666510"/>
    <lineage>
        <taxon>Archaea</taxon>
        <taxon>Thermoproteota</taxon>
        <taxon>Thermoprotei</taxon>
        <taxon>Acidilobales</taxon>
        <taxon>Acidilobaceae</taxon>
        <taxon>Acidilobus</taxon>
    </lineage>
</organism>
<dbReference type="PROSITE" id="PS00491">
    <property type="entry name" value="PROLINE_PEPTIDASE"/>
    <property type="match status" value="1"/>
</dbReference>
<keyword evidence="2 6" id="KW-0378">Hydrolase</keyword>
<feature type="domain" description="Peptidase M24" evidence="4">
    <location>
        <begin position="161"/>
        <end position="361"/>
    </location>
</feature>
<reference evidence="6 7" key="1">
    <citation type="journal article" date="2010" name="Appl. Environ. Microbiol.">
        <title>The genome sequence of the crenarchaeon Acidilobus saccharovorans supports a new order, Acidilobales, and suggests an important ecological role in terrestrial acidic hot springs.</title>
        <authorList>
            <person name="Mardanov A.V."/>
            <person name="Svetlitchnyi V.A."/>
            <person name="Beletsky A.V."/>
            <person name="Prokofeva M.I."/>
            <person name="Bonch-Osmolovskaya E.A."/>
            <person name="Ravin N.V."/>
            <person name="Skryabin K.G."/>
        </authorList>
    </citation>
    <scope>NUCLEOTIDE SEQUENCE [LARGE SCALE GENOMIC DNA]</scope>
    <source>
        <strain evidence="7">DSM 16705 / JCM 18335 / VKM B-2471 / 345-15</strain>
    </source>
</reference>
<dbReference type="SUPFAM" id="SSF53092">
    <property type="entry name" value="Creatinase/prolidase N-terminal domain"/>
    <property type="match status" value="1"/>
</dbReference>
<dbReference type="eggNOG" id="arCOG01000">
    <property type="taxonomic scope" value="Archaea"/>
</dbReference>
<dbReference type="PANTHER" id="PTHR46112:SF2">
    <property type="entry name" value="XAA-PRO AMINOPEPTIDASE P-RELATED"/>
    <property type="match status" value="1"/>
</dbReference>
<dbReference type="Proteomes" id="UP000000346">
    <property type="component" value="Chromosome"/>
</dbReference>
<dbReference type="InterPro" id="IPR050659">
    <property type="entry name" value="Peptidase_M24B"/>
</dbReference>
<gene>
    <name evidence="6" type="ordered locus">ASAC_0918</name>
</gene>
<dbReference type="KEGG" id="asc:ASAC_0918"/>
<dbReference type="GeneID" id="9499157"/>
<dbReference type="HOGENOM" id="CLU_017266_4_2_2"/>
<dbReference type="AlphaFoldDB" id="D9Q1Y6"/>
<dbReference type="OrthoDB" id="1346at2157"/>
<dbReference type="Gene3D" id="3.40.350.10">
    <property type="entry name" value="Creatinase/prolidase N-terminal domain"/>
    <property type="match status" value="1"/>
</dbReference>
<dbReference type="InParanoid" id="D9Q1Y6"/>
<dbReference type="EMBL" id="CP001742">
    <property type="protein sequence ID" value="ADL19324.1"/>
    <property type="molecule type" value="Genomic_DNA"/>
</dbReference>
<dbReference type="GO" id="GO:0102009">
    <property type="term" value="F:proline dipeptidase activity"/>
    <property type="evidence" value="ECO:0007669"/>
    <property type="project" value="UniProtKB-EC"/>
</dbReference>
<evidence type="ECO:0000256" key="2">
    <source>
        <dbReference type="ARBA" id="ARBA00022801"/>
    </source>
</evidence>
<dbReference type="STRING" id="666510.ASAC_0918"/>
<evidence type="ECO:0000256" key="3">
    <source>
        <dbReference type="RuleBase" id="RU000590"/>
    </source>
</evidence>
<dbReference type="PANTHER" id="PTHR46112">
    <property type="entry name" value="AMINOPEPTIDASE"/>
    <property type="match status" value="1"/>
</dbReference>
<keyword evidence="1 3" id="KW-0479">Metal-binding</keyword>
<name>D9Q1Y6_ACIS3</name>
<evidence type="ECO:0000256" key="1">
    <source>
        <dbReference type="ARBA" id="ARBA00022723"/>
    </source>
</evidence>
<dbReference type="InterPro" id="IPR029149">
    <property type="entry name" value="Creatin/AminoP/Spt16_N"/>
</dbReference>
<protein>
    <submittedName>
        <fullName evidence="6">Xaa-Pro dipeptidase</fullName>
        <ecNumber evidence="6">3.4.13.9</ecNumber>
    </submittedName>
</protein>
<evidence type="ECO:0000259" key="5">
    <source>
        <dbReference type="Pfam" id="PF01321"/>
    </source>
</evidence>
<feature type="domain" description="Creatinase N-terminal" evidence="5">
    <location>
        <begin position="10"/>
        <end position="151"/>
    </location>
</feature>
<evidence type="ECO:0000313" key="7">
    <source>
        <dbReference type="Proteomes" id="UP000000346"/>
    </source>
</evidence>
<keyword evidence="7" id="KW-1185">Reference proteome</keyword>
<dbReference type="Pfam" id="PF01321">
    <property type="entry name" value="Creatinase_N"/>
    <property type="match status" value="1"/>
</dbReference>
<dbReference type="InterPro" id="IPR036005">
    <property type="entry name" value="Creatinase/aminopeptidase-like"/>
</dbReference>
<comment type="similarity">
    <text evidence="3">Belongs to the peptidase M24B family.</text>
</comment>
<dbReference type="EC" id="3.4.13.9" evidence="6"/>
<accession>D9Q1Y6</accession>
<dbReference type="SUPFAM" id="SSF55920">
    <property type="entry name" value="Creatinase/aminopeptidase"/>
    <property type="match status" value="1"/>
</dbReference>
<sequence length="375" mass="40765">MEARWDLNRRKLRDLLDRESVDALLLLGAPNITYATGIREPTGAMLITRDCGDVILTSVLDYNRVSSMSPKDVAVKAFYRRSGEASVGMAMVPQSDLISGGLTDAVKQVLGNCNVKSIGADLQWADYASLNVAQQLQARDLSSSIAKVRAIKDDWEVQAILDSIAAAEQAFREAIELLDSSPSESEVEAAFYSSLMRQGAWGESFPTIVAFYDHTALPHHTPTPVRLQKPGPVLIDFGADMYGYASDTTRSMWHGEGGAEYKRLIELVAEAQAAAVDQIAPGVEARSPDLASRRVLAKEGLDKFYNHGLGHGVGVEVHEVPYLAPASTDVLEKNMVVTVEPGFYIPGVYGVRVEDMVLVTAKGARLLTRLSRIIS</sequence>
<proteinExistence type="inferred from homology"/>
<dbReference type="GO" id="GO:0046872">
    <property type="term" value="F:metal ion binding"/>
    <property type="evidence" value="ECO:0007669"/>
    <property type="project" value="UniProtKB-KW"/>
</dbReference>
<evidence type="ECO:0000259" key="4">
    <source>
        <dbReference type="Pfam" id="PF00557"/>
    </source>
</evidence>